<comment type="similarity">
    <text evidence="3 11">Belongs to the phosphoglycerate kinase family.</text>
</comment>
<keyword evidence="6" id="KW-0547">Nucleotide-binding</keyword>
<dbReference type="KEGG" id="bpg:Bathy03g01660"/>
<dbReference type="EC" id="2.7.2.3" evidence="4 11"/>
<dbReference type="SUPFAM" id="SSF53748">
    <property type="entry name" value="Phosphoglycerate kinase"/>
    <property type="match status" value="1"/>
</dbReference>
<evidence type="ECO:0000256" key="12">
    <source>
        <dbReference type="RuleBase" id="RU000696"/>
    </source>
</evidence>
<dbReference type="PRINTS" id="PR00477">
    <property type="entry name" value="PHGLYCKINASE"/>
</dbReference>
<evidence type="ECO:0000256" key="8">
    <source>
        <dbReference type="ARBA" id="ARBA00022840"/>
    </source>
</evidence>
<keyword evidence="5 11" id="KW-0808">Transferase</keyword>
<dbReference type="EMBL" id="FO082276">
    <property type="protein sequence ID" value="CCO15563.1"/>
    <property type="molecule type" value="Genomic_DNA"/>
</dbReference>
<evidence type="ECO:0000256" key="5">
    <source>
        <dbReference type="ARBA" id="ARBA00022679"/>
    </source>
</evidence>
<keyword evidence="15" id="KW-1185">Reference proteome</keyword>
<evidence type="ECO:0000256" key="1">
    <source>
        <dbReference type="ARBA" id="ARBA00000642"/>
    </source>
</evidence>
<dbReference type="InterPro" id="IPR015824">
    <property type="entry name" value="Phosphoglycerate_kinase_N"/>
</dbReference>
<dbReference type="InterPro" id="IPR036043">
    <property type="entry name" value="Phosphoglycerate_kinase_sf"/>
</dbReference>
<name>K8F211_9CHLO</name>
<gene>
    <name evidence="14" type="ORF">Bathy03g01660</name>
</gene>
<evidence type="ECO:0000256" key="11">
    <source>
        <dbReference type="RuleBase" id="RU000532"/>
    </source>
</evidence>
<evidence type="ECO:0000256" key="4">
    <source>
        <dbReference type="ARBA" id="ARBA00013061"/>
    </source>
</evidence>
<dbReference type="eggNOG" id="KOG1367">
    <property type="taxonomic scope" value="Eukaryota"/>
</dbReference>
<evidence type="ECO:0000313" key="14">
    <source>
        <dbReference type="EMBL" id="CCO15563.1"/>
    </source>
</evidence>
<evidence type="ECO:0000256" key="7">
    <source>
        <dbReference type="ARBA" id="ARBA00022777"/>
    </source>
</evidence>
<dbReference type="RefSeq" id="XP_007514126.1">
    <property type="nucleotide sequence ID" value="XM_007514064.1"/>
</dbReference>
<comment type="cofactor">
    <cofactor evidence="2">
        <name>Mg(2+)</name>
        <dbReference type="ChEBI" id="CHEBI:18420"/>
    </cofactor>
</comment>
<keyword evidence="9" id="KW-0460">Magnesium</keyword>
<dbReference type="Pfam" id="PF00162">
    <property type="entry name" value="PGK"/>
    <property type="match status" value="1"/>
</dbReference>
<evidence type="ECO:0000256" key="13">
    <source>
        <dbReference type="SAM" id="MobiDB-lite"/>
    </source>
</evidence>
<protein>
    <recommendedName>
        <fullName evidence="4 11">Phosphoglycerate kinase</fullName>
        <ecNumber evidence="4 11">2.7.2.3</ecNumber>
    </recommendedName>
</protein>
<evidence type="ECO:0000256" key="6">
    <source>
        <dbReference type="ARBA" id="ARBA00022741"/>
    </source>
</evidence>
<evidence type="ECO:0000256" key="2">
    <source>
        <dbReference type="ARBA" id="ARBA00001946"/>
    </source>
</evidence>
<dbReference type="GO" id="GO:0043531">
    <property type="term" value="F:ADP binding"/>
    <property type="evidence" value="ECO:0007669"/>
    <property type="project" value="TreeGrafter"/>
</dbReference>
<evidence type="ECO:0000256" key="9">
    <source>
        <dbReference type="ARBA" id="ARBA00022842"/>
    </source>
</evidence>
<keyword evidence="8" id="KW-0067">ATP-binding</keyword>
<dbReference type="PANTHER" id="PTHR11406">
    <property type="entry name" value="PHOSPHOGLYCERATE KINASE"/>
    <property type="match status" value="1"/>
</dbReference>
<dbReference type="GO" id="GO:0005829">
    <property type="term" value="C:cytosol"/>
    <property type="evidence" value="ECO:0007669"/>
    <property type="project" value="TreeGrafter"/>
</dbReference>
<feature type="compositionally biased region" description="Basic and acidic residues" evidence="13">
    <location>
        <begin position="497"/>
        <end position="506"/>
    </location>
</feature>
<dbReference type="Proteomes" id="UP000198341">
    <property type="component" value="Chromosome 3"/>
</dbReference>
<dbReference type="GO" id="GO:0005524">
    <property type="term" value="F:ATP binding"/>
    <property type="evidence" value="ECO:0007669"/>
    <property type="project" value="UniProtKB-KW"/>
</dbReference>
<evidence type="ECO:0000256" key="10">
    <source>
        <dbReference type="ARBA" id="ARBA00024331"/>
    </source>
</evidence>
<dbReference type="GO" id="GO:0004618">
    <property type="term" value="F:phosphoglycerate kinase activity"/>
    <property type="evidence" value="ECO:0007669"/>
    <property type="project" value="UniProtKB-EC"/>
</dbReference>
<keyword evidence="7 11" id="KW-0418">Kinase</keyword>
<dbReference type="GeneID" id="19016704"/>
<dbReference type="GO" id="GO:0006096">
    <property type="term" value="P:glycolytic process"/>
    <property type="evidence" value="ECO:0007669"/>
    <property type="project" value="InterPro"/>
</dbReference>
<accession>K8F211</accession>
<dbReference type="InterPro" id="IPR001576">
    <property type="entry name" value="Phosphoglycerate_kinase"/>
</dbReference>
<comment type="subunit">
    <text evidence="12">Monomer.</text>
</comment>
<comment type="catalytic activity">
    <reaction evidence="1 11">
        <text>(2R)-3-phosphoglycerate + ATP = (2R)-3-phospho-glyceroyl phosphate + ADP</text>
        <dbReference type="Rhea" id="RHEA:14801"/>
        <dbReference type="ChEBI" id="CHEBI:30616"/>
        <dbReference type="ChEBI" id="CHEBI:57604"/>
        <dbReference type="ChEBI" id="CHEBI:58272"/>
        <dbReference type="ChEBI" id="CHEBI:456216"/>
        <dbReference type="EC" id="2.7.2.3"/>
    </reaction>
</comment>
<evidence type="ECO:0000256" key="3">
    <source>
        <dbReference type="ARBA" id="ARBA00008982"/>
    </source>
</evidence>
<organism evidence="14 15">
    <name type="scientific">Bathycoccus prasinos</name>
    <dbReference type="NCBI Taxonomy" id="41875"/>
    <lineage>
        <taxon>Eukaryota</taxon>
        <taxon>Viridiplantae</taxon>
        <taxon>Chlorophyta</taxon>
        <taxon>Mamiellophyceae</taxon>
        <taxon>Mamiellales</taxon>
        <taxon>Bathycoccaceae</taxon>
        <taxon>Bathycoccus</taxon>
    </lineage>
</organism>
<dbReference type="STRING" id="41875.K8F211"/>
<evidence type="ECO:0000313" key="15">
    <source>
        <dbReference type="Proteomes" id="UP000198341"/>
    </source>
</evidence>
<sequence>MGGFLRRIQDVDLREKIVLVRVDHNVTMIESKKGDGLTVISDAFRVESSIPTLYAIIERGGRPILMTHVNRPRDKKTKKITMDEKRDGTKAIARYLSEKLGCVFASPRVVEKTDKAGEEEEDDGGIEMSQFFKDGTMQTMIADLKARRIGGIYMPNVRWFSGEERGGEECGARLAREMANMADVFVNDAFGSWQPHVSTFDVAKLLPSYAGLLMQRELDAMRRVLEPVRPFVAVVAGSKVNTKIGTLINVAKKCDALILGGVIYNAYLSAKYGVKIKGVDEEDVELARTHLVNAEEVREKLLELPTLVESKEIDGCGCVPVDGRCTTMPKEYDDVRLVHVKDMKPGNEHSFINDVASISYSDEKIVQAVRTAKTILVNAVMGYTSKGFHEGTVGLDELIHNNTDSSSPANVFFGGGDTLQEFKSLSPGSYLNALENPQTYLFTGGGTVLKVIEVGEAGKLDIVRVLTDEEDEDERIQDKNKTSSLTDADLYDDDEKREDRKGDKENVLVAKIKQPECNADRVNCDCSDLNAHYPHQRL</sequence>
<dbReference type="AlphaFoldDB" id="K8F211"/>
<dbReference type="PANTHER" id="PTHR11406:SF23">
    <property type="entry name" value="PHOSPHOGLYCERATE KINASE 1, CHLOROPLASTIC-RELATED"/>
    <property type="match status" value="1"/>
</dbReference>
<dbReference type="OrthoDB" id="1854730at2759"/>
<dbReference type="Gene3D" id="3.40.50.1260">
    <property type="entry name" value="Phosphoglycerate kinase, N-terminal domain"/>
    <property type="match status" value="2"/>
</dbReference>
<proteinExistence type="inferred from homology"/>
<dbReference type="GO" id="GO:0006094">
    <property type="term" value="P:gluconeogenesis"/>
    <property type="evidence" value="ECO:0007669"/>
    <property type="project" value="TreeGrafter"/>
</dbReference>
<reference evidence="14 15" key="1">
    <citation type="submission" date="2011-10" db="EMBL/GenBank/DDBJ databases">
        <authorList>
            <person name="Genoscope - CEA"/>
        </authorList>
    </citation>
    <scope>NUCLEOTIDE SEQUENCE [LARGE SCALE GENOMIC DNA]</scope>
    <source>
        <strain evidence="14 15">RCC 1105</strain>
    </source>
</reference>
<comment type="pathway">
    <text evidence="10">Carbohydrate biosynthesis.</text>
</comment>
<feature type="region of interest" description="Disordered" evidence="13">
    <location>
        <begin position="470"/>
        <end position="507"/>
    </location>
</feature>